<dbReference type="Proteomes" id="UP001165083">
    <property type="component" value="Unassembled WGS sequence"/>
</dbReference>
<comment type="caution">
    <text evidence="2">The sequence shown here is derived from an EMBL/GenBank/DDBJ whole genome shotgun (WGS) entry which is preliminary data.</text>
</comment>
<keyword evidence="3" id="KW-1185">Reference proteome</keyword>
<protein>
    <submittedName>
        <fullName evidence="2">Unnamed protein product</fullName>
    </submittedName>
</protein>
<proteinExistence type="predicted"/>
<dbReference type="Pfam" id="PF13884">
    <property type="entry name" value="Peptidase_S74"/>
    <property type="match status" value="1"/>
</dbReference>
<feature type="domain" description="Peptidase S74" evidence="1">
    <location>
        <begin position="468"/>
        <end position="522"/>
    </location>
</feature>
<organism evidence="2 3">
    <name type="scientific">Phytophthora lilii</name>
    <dbReference type="NCBI Taxonomy" id="2077276"/>
    <lineage>
        <taxon>Eukaryota</taxon>
        <taxon>Sar</taxon>
        <taxon>Stramenopiles</taxon>
        <taxon>Oomycota</taxon>
        <taxon>Peronosporomycetes</taxon>
        <taxon>Peronosporales</taxon>
        <taxon>Peronosporaceae</taxon>
        <taxon>Phytophthora</taxon>
    </lineage>
</organism>
<evidence type="ECO:0000313" key="2">
    <source>
        <dbReference type="EMBL" id="GMF09436.1"/>
    </source>
</evidence>
<dbReference type="PROSITE" id="PS51688">
    <property type="entry name" value="ICA"/>
    <property type="match status" value="1"/>
</dbReference>
<evidence type="ECO:0000259" key="1">
    <source>
        <dbReference type="PROSITE" id="PS51688"/>
    </source>
</evidence>
<sequence length="522" mass="54545">MPVDILPMTTQVIALVPGTNNDISGIGALSCSRLTVNGSTVSSAPSYVVSIRPGTAAINKALVLGASGEIGTIISLTATQITGTLQTAAQTNITSLGTLSGLTIAGNLVFTGASRTITGLSSISATTLTGALSTATQTGITSLGTLTGLTIGGVGLSCPNIKFWKSTTALYDNFDHLAFIGFSYGGAVGQKALVVDVNKDIGSIRTLDAQNLNGSIKVSGTLGDFGSIRISGTDVITSSRHIQNIGNISCSGTMNAFAGYQVNSVAFVDASRNISTATLSTSGDITCSGSLKVFLPYGNQANITTVGSLTELGINLTPANEYFSITGSGTDYLDSSYTRMLTFKGSNISPVQFQIEVNNGTNATSTNATWIGNYTSDDLRFGTNQTTCMTLTNTGRLGLSTVTPSAPLHVSNTVIYTWNSAGNVGLTVYRLRTDSGVTETATGTPTTYTNVCGIFNGYIGCEAMVMQSDRRLKQDIVDVPISRVECLYKTLKVKLYIWKQHPDKPKELGLIAQDVLDQGFLD</sequence>
<dbReference type="AlphaFoldDB" id="A0A9W6WLR7"/>
<accession>A0A9W6WLR7</accession>
<evidence type="ECO:0000313" key="3">
    <source>
        <dbReference type="Proteomes" id="UP001165083"/>
    </source>
</evidence>
<name>A0A9W6WLR7_9STRA</name>
<dbReference type="InterPro" id="IPR030392">
    <property type="entry name" value="S74_ICA"/>
</dbReference>
<gene>
    <name evidence="2" type="ORF">Plil01_000033700</name>
</gene>
<dbReference type="OrthoDB" id="2105857at2759"/>
<dbReference type="EMBL" id="BSXW01000010">
    <property type="protein sequence ID" value="GMF09436.1"/>
    <property type="molecule type" value="Genomic_DNA"/>
</dbReference>
<reference evidence="2" key="1">
    <citation type="submission" date="2023-04" db="EMBL/GenBank/DDBJ databases">
        <title>Phytophthora lilii NBRC 32176.</title>
        <authorList>
            <person name="Ichikawa N."/>
            <person name="Sato H."/>
            <person name="Tonouchi N."/>
        </authorList>
    </citation>
    <scope>NUCLEOTIDE SEQUENCE</scope>
    <source>
        <strain evidence="2">NBRC 32176</strain>
    </source>
</reference>